<keyword evidence="5" id="KW-1185">Reference proteome</keyword>
<protein>
    <recommendedName>
        <fullName evidence="6">Fork-head domain-containing protein</fullName>
    </recommendedName>
</protein>
<evidence type="ECO:0000256" key="2">
    <source>
        <dbReference type="ARBA" id="ARBA00022525"/>
    </source>
</evidence>
<sequence length="384" mass="41759">MTNFAAAASTALALALLSSGPSLAQQPATPAPAGAARLQLVVGFEHQVTGVTVAADGRIFVNFPRWSEDAPVSVAEVTGNGQVKPYPNEEWNAWRNAKKDQISPHDHFVCVQSVVADGRESLWVVDAAAPASAQVVPGGPKLVRIDLRANKVAQTIPFVEAVAPQGSYLNDVRFSPDGRRAYLTDSGAKGALIVVDLQSGEARRVLDGHPSTQPEKGVVVRTDGQALRRPDGRGVEFAADSIALSPDGRHLYWKALTGRTLYRIATEPLDNPRLSARELESRIERVGESEPTDGLWIDKRGRLYLSAIEDNAVKVRDSGRDTTLVQDDRLRWPDTFAEGPDGTIYVTSSRIQDMSWFKPENGPRLTTQLWRIEGDGDAAAVRRR</sequence>
<organism evidence="4 5">
    <name type="scientific">Methylobacterium crusticola</name>
    <dbReference type="NCBI Taxonomy" id="1697972"/>
    <lineage>
        <taxon>Bacteria</taxon>
        <taxon>Pseudomonadati</taxon>
        <taxon>Pseudomonadota</taxon>
        <taxon>Alphaproteobacteria</taxon>
        <taxon>Hyphomicrobiales</taxon>
        <taxon>Methylobacteriaceae</taxon>
        <taxon>Methylobacterium</taxon>
    </lineage>
</organism>
<dbReference type="PANTHER" id="PTHR10009:SF18">
    <property type="entry name" value="PROTEIN YELLOW-LIKE PROTEIN"/>
    <property type="match status" value="1"/>
</dbReference>
<dbReference type="EMBL" id="BPQH01000041">
    <property type="protein sequence ID" value="GJD53910.1"/>
    <property type="molecule type" value="Genomic_DNA"/>
</dbReference>
<keyword evidence="3" id="KW-0732">Signal</keyword>
<evidence type="ECO:0000313" key="5">
    <source>
        <dbReference type="Proteomes" id="UP001055167"/>
    </source>
</evidence>
<reference evidence="4" key="2">
    <citation type="submission" date="2021-08" db="EMBL/GenBank/DDBJ databases">
        <authorList>
            <person name="Tani A."/>
            <person name="Ola A."/>
            <person name="Ogura Y."/>
            <person name="Katsura K."/>
            <person name="Hayashi T."/>
        </authorList>
    </citation>
    <scope>NUCLEOTIDE SEQUENCE</scope>
    <source>
        <strain evidence="4">KCTC 52305</strain>
    </source>
</reference>
<evidence type="ECO:0000313" key="4">
    <source>
        <dbReference type="EMBL" id="GJD53910.1"/>
    </source>
</evidence>
<evidence type="ECO:0000256" key="1">
    <source>
        <dbReference type="ARBA" id="ARBA00004613"/>
    </source>
</evidence>
<comment type="subcellular location">
    <subcellularLocation>
        <location evidence="1">Secreted</location>
    </subcellularLocation>
</comment>
<dbReference type="InterPro" id="IPR017996">
    <property type="entry name" value="MRJP/yellow-related"/>
</dbReference>
<proteinExistence type="predicted"/>
<evidence type="ECO:0008006" key="6">
    <source>
        <dbReference type="Google" id="ProtNLM"/>
    </source>
</evidence>
<evidence type="ECO:0000256" key="3">
    <source>
        <dbReference type="SAM" id="SignalP"/>
    </source>
</evidence>
<dbReference type="InterPro" id="IPR011042">
    <property type="entry name" value="6-blade_b-propeller_TolB-like"/>
</dbReference>
<dbReference type="SUPFAM" id="SSF101898">
    <property type="entry name" value="NHL repeat"/>
    <property type="match status" value="1"/>
</dbReference>
<reference evidence="4" key="1">
    <citation type="journal article" date="2021" name="Front. Microbiol.">
        <title>Comprehensive Comparative Genomics and Phenotyping of Methylobacterium Species.</title>
        <authorList>
            <person name="Alessa O."/>
            <person name="Ogura Y."/>
            <person name="Fujitani Y."/>
            <person name="Takami H."/>
            <person name="Hayashi T."/>
            <person name="Sahin N."/>
            <person name="Tani A."/>
        </authorList>
    </citation>
    <scope>NUCLEOTIDE SEQUENCE</scope>
    <source>
        <strain evidence="4">KCTC 52305</strain>
    </source>
</reference>
<dbReference type="Proteomes" id="UP001055167">
    <property type="component" value="Unassembled WGS sequence"/>
</dbReference>
<dbReference type="PANTHER" id="PTHR10009">
    <property type="entry name" value="PROTEIN YELLOW-RELATED"/>
    <property type="match status" value="1"/>
</dbReference>
<feature type="chain" id="PRO_5046146982" description="Fork-head domain-containing protein" evidence="3">
    <location>
        <begin position="25"/>
        <end position="384"/>
    </location>
</feature>
<name>A0ABQ4R853_9HYPH</name>
<dbReference type="Gene3D" id="2.120.10.30">
    <property type="entry name" value="TolB, C-terminal domain"/>
    <property type="match status" value="1"/>
</dbReference>
<gene>
    <name evidence="4" type="ORF">OPKNFCMD_6689</name>
</gene>
<dbReference type="Pfam" id="PF03022">
    <property type="entry name" value="MRJP"/>
    <property type="match status" value="1"/>
</dbReference>
<feature type="signal peptide" evidence="3">
    <location>
        <begin position="1"/>
        <end position="24"/>
    </location>
</feature>
<keyword evidence="2" id="KW-0964">Secreted</keyword>
<comment type="caution">
    <text evidence="4">The sequence shown here is derived from an EMBL/GenBank/DDBJ whole genome shotgun (WGS) entry which is preliminary data.</text>
</comment>
<dbReference type="RefSeq" id="WP_128564284.1">
    <property type="nucleotide sequence ID" value="NZ_BPQH01000041.1"/>
</dbReference>
<accession>A0ABQ4R853</accession>